<gene>
    <name evidence="7" type="ORF">BS50DRAFT_632493</name>
</gene>
<dbReference type="SMART" id="SM00066">
    <property type="entry name" value="GAL4"/>
    <property type="match status" value="1"/>
</dbReference>
<evidence type="ECO:0000256" key="1">
    <source>
        <dbReference type="ARBA" id="ARBA00004123"/>
    </source>
</evidence>
<keyword evidence="5" id="KW-0539">Nucleus</keyword>
<evidence type="ECO:0000256" key="5">
    <source>
        <dbReference type="ARBA" id="ARBA00023242"/>
    </source>
</evidence>
<sequence length="321" mass="35675">MSGGDIHQSAQRTCYQCKSSKKKCDKLLPVCSRCARLSMDCLYGEPSTLGEQQSLQEAADSRFDKVFERLKSLEYAIKDLKGVAAGPTFPANKEEAPTRSDRKDLRSQADCELDVDLLRPEPMVSVLSRSVLRVLEESGTTAAAICDGYLTTYHEWIPMVSQSKLIRVLQEGIGVSTATHGVLILAMHLLITPIAEHPESASLSLSPWYLACKGHFAQEANLNEPYVELVQAGILIVLFEHLQCIQSRAYTTFGLATRLAYALELGVQADESSNLDSGDFTPEKEEILITWWVLRFLDKYAISSFTGCSVYRTRRPSTYSC</sequence>
<evidence type="ECO:0000313" key="7">
    <source>
        <dbReference type="EMBL" id="PSN68581.1"/>
    </source>
</evidence>
<dbReference type="PANTHER" id="PTHR47338">
    <property type="entry name" value="ZN(II)2CYS6 TRANSCRIPTION FACTOR (EUROFUNG)-RELATED"/>
    <property type="match status" value="1"/>
</dbReference>
<proteinExistence type="predicted"/>
<keyword evidence="3" id="KW-0805">Transcription regulation</keyword>
<evidence type="ECO:0000259" key="6">
    <source>
        <dbReference type="PROSITE" id="PS50048"/>
    </source>
</evidence>
<name>A0A2T2NT19_CORCC</name>
<dbReference type="InterPro" id="IPR036864">
    <property type="entry name" value="Zn2-C6_fun-type_DNA-bd_sf"/>
</dbReference>
<evidence type="ECO:0000313" key="8">
    <source>
        <dbReference type="Proteomes" id="UP000240883"/>
    </source>
</evidence>
<dbReference type="PANTHER" id="PTHR47338:SF20">
    <property type="entry name" value="ZN(II)2CYS6 TRANSCRIPTION FACTOR (EUROFUNG)"/>
    <property type="match status" value="1"/>
</dbReference>
<protein>
    <recommendedName>
        <fullName evidence="6">Zn(2)-C6 fungal-type domain-containing protein</fullName>
    </recommendedName>
</protein>
<feature type="domain" description="Zn(2)-C6 fungal-type" evidence="6">
    <location>
        <begin position="13"/>
        <end position="43"/>
    </location>
</feature>
<accession>A0A2T2NT19</accession>
<keyword evidence="8" id="KW-1185">Reference proteome</keyword>
<keyword evidence="2" id="KW-0479">Metal-binding</keyword>
<dbReference type="CDD" id="cd12148">
    <property type="entry name" value="fungal_TF_MHR"/>
    <property type="match status" value="1"/>
</dbReference>
<dbReference type="AlphaFoldDB" id="A0A2T2NT19"/>
<evidence type="ECO:0000256" key="2">
    <source>
        <dbReference type="ARBA" id="ARBA00022723"/>
    </source>
</evidence>
<dbReference type="Proteomes" id="UP000240883">
    <property type="component" value="Unassembled WGS sequence"/>
</dbReference>
<evidence type="ECO:0000256" key="3">
    <source>
        <dbReference type="ARBA" id="ARBA00023015"/>
    </source>
</evidence>
<organism evidence="7 8">
    <name type="scientific">Corynespora cassiicola Philippines</name>
    <dbReference type="NCBI Taxonomy" id="1448308"/>
    <lineage>
        <taxon>Eukaryota</taxon>
        <taxon>Fungi</taxon>
        <taxon>Dikarya</taxon>
        <taxon>Ascomycota</taxon>
        <taxon>Pezizomycotina</taxon>
        <taxon>Dothideomycetes</taxon>
        <taxon>Pleosporomycetidae</taxon>
        <taxon>Pleosporales</taxon>
        <taxon>Corynesporascaceae</taxon>
        <taxon>Corynespora</taxon>
    </lineage>
</organism>
<dbReference type="SUPFAM" id="SSF57701">
    <property type="entry name" value="Zn2/Cys6 DNA-binding domain"/>
    <property type="match status" value="1"/>
</dbReference>
<comment type="subcellular location">
    <subcellularLocation>
        <location evidence="1">Nucleus</location>
    </subcellularLocation>
</comment>
<dbReference type="Gene3D" id="4.10.240.10">
    <property type="entry name" value="Zn(2)-C6 fungal-type DNA-binding domain"/>
    <property type="match status" value="1"/>
</dbReference>
<dbReference type="Pfam" id="PF00172">
    <property type="entry name" value="Zn_clus"/>
    <property type="match status" value="1"/>
</dbReference>
<dbReference type="GO" id="GO:0000981">
    <property type="term" value="F:DNA-binding transcription factor activity, RNA polymerase II-specific"/>
    <property type="evidence" value="ECO:0007669"/>
    <property type="project" value="InterPro"/>
</dbReference>
<dbReference type="InterPro" id="IPR050815">
    <property type="entry name" value="TF_fung"/>
</dbReference>
<evidence type="ECO:0000256" key="4">
    <source>
        <dbReference type="ARBA" id="ARBA00023163"/>
    </source>
</evidence>
<keyword evidence="4" id="KW-0804">Transcription</keyword>
<dbReference type="GO" id="GO:0008270">
    <property type="term" value="F:zinc ion binding"/>
    <property type="evidence" value="ECO:0007669"/>
    <property type="project" value="InterPro"/>
</dbReference>
<dbReference type="STRING" id="1448308.A0A2T2NT19"/>
<reference evidence="7 8" key="1">
    <citation type="journal article" date="2018" name="Front. Microbiol.">
        <title>Genome-Wide Analysis of Corynespora cassiicola Leaf Fall Disease Putative Effectors.</title>
        <authorList>
            <person name="Lopez D."/>
            <person name="Ribeiro S."/>
            <person name="Label P."/>
            <person name="Fumanal B."/>
            <person name="Venisse J.S."/>
            <person name="Kohler A."/>
            <person name="de Oliveira R.R."/>
            <person name="Labutti K."/>
            <person name="Lipzen A."/>
            <person name="Lail K."/>
            <person name="Bauer D."/>
            <person name="Ohm R.A."/>
            <person name="Barry K.W."/>
            <person name="Spatafora J."/>
            <person name="Grigoriev I.V."/>
            <person name="Martin F.M."/>
            <person name="Pujade-Renaud V."/>
        </authorList>
    </citation>
    <scope>NUCLEOTIDE SEQUENCE [LARGE SCALE GENOMIC DNA]</scope>
    <source>
        <strain evidence="7 8">Philippines</strain>
    </source>
</reference>
<dbReference type="OrthoDB" id="3862662at2759"/>
<dbReference type="GO" id="GO:0005634">
    <property type="term" value="C:nucleus"/>
    <property type="evidence" value="ECO:0007669"/>
    <property type="project" value="UniProtKB-SubCell"/>
</dbReference>
<dbReference type="PROSITE" id="PS00463">
    <property type="entry name" value="ZN2_CY6_FUNGAL_1"/>
    <property type="match status" value="1"/>
</dbReference>
<dbReference type="EMBL" id="KZ678133">
    <property type="protein sequence ID" value="PSN68581.1"/>
    <property type="molecule type" value="Genomic_DNA"/>
</dbReference>
<dbReference type="PROSITE" id="PS50048">
    <property type="entry name" value="ZN2_CY6_FUNGAL_2"/>
    <property type="match status" value="1"/>
</dbReference>
<dbReference type="InterPro" id="IPR001138">
    <property type="entry name" value="Zn2Cys6_DnaBD"/>
</dbReference>